<accession>A0A1V9U0E1</accession>
<evidence type="ECO:0000313" key="3">
    <source>
        <dbReference type="Proteomes" id="UP000192353"/>
    </source>
</evidence>
<sequence length="148" mass="17019">MPENLLIESIKLDDFSSKNRTLKSLAEKISKKYSTNKNEVLHSLMEREMICNTGLEKGIATPHIILSSKIPAKIIITKLNKQVDDWICLDNTKVDLLVCLICSKDNVSQEELKRMKKIYSLLGDELFIEKITKINNENEIVKIFRNLV</sequence>
<comment type="caution">
    <text evidence="2">The sequence shown here is derived from an EMBL/GenBank/DDBJ whole genome shotgun (WGS) entry which is preliminary data.</text>
</comment>
<dbReference type="GO" id="GO:0030295">
    <property type="term" value="F:protein kinase activator activity"/>
    <property type="evidence" value="ECO:0007669"/>
    <property type="project" value="TreeGrafter"/>
</dbReference>
<dbReference type="Gene3D" id="3.40.930.10">
    <property type="entry name" value="Mannitol-specific EII, Chain A"/>
    <property type="match status" value="1"/>
</dbReference>
<dbReference type="RefSeq" id="WP_003701865.1">
    <property type="nucleotide sequence ID" value="NZ_JAQEEQ010000002.1"/>
</dbReference>
<proteinExistence type="predicted"/>
<dbReference type="Proteomes" id="UP000192353">
    <property type="component" value="Unassembled WGS sequence"/>
</dbReference>
<evidence type="ECO:0000259" key="1">
    <source>
        <dbReference type="PROSITE" id="PS51094"/>
    </source>
</evidence>
<dbReference type="PANTHER" id="PTHR47738">
    <property type="entry name" value="PTS SYSTEM FRUCTOSE-LIKE EIIA COMPONENT-RELATED"/>
    <property type="match status" value="1"/>
</dbReference>
<dbReference type="Pfam" id="PF00359">
    <property type="entry name" value="PTS_EIIA_2"/>
    <property type="match status" value="1"/>
</dbReference>
<dbReference type="PANTHER" id="PTHR47738:SF1">
    <property type="entry name" value="NITROGEN REGULATORY PROTEIN"/>
    <property type="match status" value="1"/>
</dbReference>
<dbReference type="SUPFAM" id="SSF55804">
    <property type="entry name" value="Phoshotransferase/anion transport protein"/>
    <property type="match status" value="1"/>
</dbReference>
<reference evidence="2 3" key="1">
    <citation type="submission" date="2017-03" db="EMBL/GenBank/DDBJ databases">
        <title>Phylogenomics and comparative genomics of Lactobacillus salivarius, a mammalian gut commensal.</title>
        <authorList>
            <person name="Harris H.M."/>
        </authorList>
    </citation>
    <scope>NUCLEOTIDE SEQUENCE [LARGE SCALE GENOMIC DNA]</scope>
    <source>
        <strain evidence="2 3">AH4231</strain>
    </source>
</reference>
<gene>
    <name evidence="2" type="ORF">B6U37_00435</name>
</gene>
<evidence type="ECO:0000313" key="2">
    <source>
        <dbReference type="EMBL" id="OQR26209.1"/>
    </source>
</evidence>
<dbReference type="AlphaFoldDB" id="A0A1V9U0E1"/>
<protein>
    <recommendedName>
        <fullName evidence="1">PTS EIIA type-2 domain-containing protein</fullName>
    </recommendedName>
</protein>
<dbReference type="InterPro" id="IPR016152">
    <property type="entry name" value="PTrfase/Anion_transptr"/>
</dbReference>
<dbReference type="EMBL" id="NBEY01000006">
    <property type="protein sequence ID" value="OQR26209.1"/>
    <property type="molecule type" value="Genomic_DNA"/>
</dbReference>
<dbReference type="PROSITE" id="PS51094">
    <property type="entry name" value="PTS_EIIA_TYPE_2"/>
    <property type="match status" value="1"/>
</dbReference>
<organism evidence="2 3">
    <name type="scientific">Ligilactobacillus salivarius</name>
    <dbReference type="NCBI Taxonomy" id="1624"/>
    <lineage>
        <taxon>Bacteria</taxon>
        <taxon>Bacillati</taxon>
        <taxon>Bacillota</taxon>
        <taxon>Bacilli</taxon>
        <taxon>Lactobacillales</taxon>
        <taxon>Lactobacillaceae</taxon>
        <taxon>Ligilactobacillus</taxon>
    </lineage>
</organism>
<name>A0A1V9U0E1_9LACO</name>
<dbReference type="InterPro" id="IPR051541">
    <property type="entry name" value="PTS_SugarTrans_NitroReg"/>
</dbReference>
<feature type="domain" description="PTS EIIA type-2" evidence="1">
    <location>
        <begin position="1"/>
        <end position="147"/>
    </location>
</feature>
<dbReference type="InterPro" id="IPR002178">
    <property type="entry name" value="PTS_EIIA_type-2_dom"/>
</dbReference>